<organism evidence="1 2">
    <name type="scientific">Oleidesulfovibrio alaskensis (strain ATCC BAA-1058 / DSM 17464 / G20)</name>
    <name type="common">Desulfovibrio alaskensis</name>
    <dbReference type="NCBI Taxonomy" id="207559"/>
    <lineage>
        <taxon>Bacteria</taxon>
        <taxon>Pseudomonadati</taxon>
        <taxon>Thermodesulfobacteriota</taxon>
        <taxon>Desulfovibrionia</taxon>
        <taxon>Desulfovibrionales</taxon>
        <taxon>Desulfovibrionaceae</taxon>
        <taxon>Oleidesulfovibrio</taxon>
    </lineage>
</organism>
<dbReference type="HOGENOM" id="CLU_069326_1_0_7"/>
<dbReference type="Gene3D" id="1.25.40.10">
    <property type="entry name" value="Tetratricopeptide repeat domain"/>
    <property type="match status" value="1"/>
</dbReference>
<dbReference type="AlphaFoldDB" id="Q312N6"/>
<dbReference type="Pfam" id="PF14559">
    <property type="entry name" value="TPR_19"/>
    <property type="match status" value="1"/>
</dbReference>
<sequence>MACRVACMLWLRAGCGGPLSGRMAAHISLICNTKDHTVRLDRYLGVYSTVESAPFSAGRPGKPSSRKRYWSVWAKDGEEVLVQPLTGSLDPGGDIRPVPRAELESRFMHEPGLTALLPAEPDAAAGGQLKIELEGDDPFYASDAAAGEDYRQEDERPARLDLDELTLEEAEETEHAARTDFAFALTYLRRGETDRARALFESLAAPDARYQPGHRHMFTDFGISLRKSGLPEVALMHHKRALQLSPSDDHIHFNIARVCFDMGNMRDALHHLEASLAMNPQLEASKRFKEYILNHEKHGR</sequence>
<gene>
    <name evidence="1" type="ordered locus">Dde_1309</name>
</gene>
<name>Q312N6_OLEA2</name>
<evidence type="ECO:0000313" key="2">
    <source>
        <dbReference type="Proteomes" id="UP000002710"/>
    </source>
</evidence>
<proteinExistence type="predicted"/>
<dbReference type="eggNOG" id="COG0457">
    <property type="taxonomic scope" value="Bacteria"/>
</dbReference>
<dbReference type="KEGG" id="dde:Dde_1309"/>
<dbReference type="InterPro" id="IPR011990">
    <property type="entry name" value="TPR-like_helical_dom_sf"/>
</dbReference>
<keyword evidence="2" id="KW-1185">Reference proteome</keyword>
<accession>Q312N6</accession>
<evidence type="ECO:0000313" key="1">
    <source>
        <dbReference type="EMBL" id="ABB38110.2"/>
    </source>
</evidence>
<protein>
    <submittedName>
        <fullName evidence="1">Tetratricopeptide TPR_2 repeat protein</fullName>
    </submittedName>
</protein>
<dbReference type="Proteomes" id="UP000002710">
    <property type="component" value="Chromosome"/>
</dbReference>
<dbReference type="SUPFAM" id="SSF48452">
    <property type="entry name" value="TPR-like"/>
    <property type="match status" value="1"/>
</dbReference>
<reference evidence="1 2" key="1">
    <citation type="journal article" date="2011" name="J. Bacteriol.">
        <title>Complete genome sequence and updated annotation of Desulfovibrio alaskensis G20.</title>
        <authorList>
            <person name="Hauser L.J."/>
            <person name="Land M.L."/>
            <person name="Brown S.D."/>
            <person name="Larimer F."/>
            <person name="Keller K.L."/>
            <person name="Rapp-Giles B.J."/>
            <person name="Price M.N."/>
            <person name="Lin M."/>
            <person name="Bruce D.C."/>
            <person name="Detter J.C."/>
            <person name="Tapia R."/>
            <person name="Han C.S."/>
            <person name="Goodwin L.A."/>
            <person name="Cheng J.F."/>
            <person name="Pitluck S."/>
            <person name="Copeland A."/>
            <person name="Lucas S."/>
            <person name="Nolan M."/>
            <person name="Lapidus A.L."/>
            <person name="Palumbo A.V."/>
            <person name="Wall J.D."/>
        </authorList>
    </citation>
    <scope>NUCLEOTIDE SEQUENCE [LARGE SCALE GENOMIC DNA]</scope>
    <source>
        <strain evidence="2">ATCC BAA 1058 / DSM 17464 / G20</strain>
    </source>
</reference>
<dbReference type="EMBL" id="CP000112">
    <property type="protein sequence ID" value="ABB38110.2"/>
    <property type="molecule type" value="Genomic_DNA"/>
</dbReference>
<dbReference type="STRING" id="207559.Dde_1309"/>